<dbReference type="PANTHER" id="PTHR30204">
    <property type="entry name" value="REDOX-CYCLING DRUG-SENSING TRANSCRIPTIONAL ACTIVATOR SOXR"/>
    <property type="match status" value="1"/>
</dbReference>
<sequence length="114" mass="12937">MRIGQLAQRAGVSVRALRYYEEQNLLTPERTPSGQRVYTEDAVELVRLFQRFYAAGLGSRAIAALLPCLDSGRATPEQRRMLQTERDRLATRIEDLTEVLTRLDEILATTDDPT</sequence>
<dbReference type="PANTHER" id="PTHR30204:SF97">
    <property type="entry name" value="MERR FAMILY REGULATORY PROTEIN"/>
    <property type="match status" value="1"/>
</dbReference>
<dbReference type="GO" id="GO:0003700">
    <property type="term" value="F:DNA-binding transcription factor activity"/>
    <property type="evidence" value="ECO:0007669"/>
    <property type="project" value="InterPro"/>
</dbReference>
<dbReference type="RefSeq" id="WP_182845779.1">
    <property type="nucleotide sequence ID" value="NZ_BAAALP010000072.1"/>
</dbReference>
<dbReference type="PROSITE" id="PS00552">
    <property type="entry name" value="HTH_MERR_1"/>
    <property type="match status" value="1"/>
</dbReference>
<dbReference type="InterPro" id="IPR000551">
    <property type="entry name" value="MerR-type_HTH_dom"/>
</dbReference>
<keyword evidence="1 3" id="KW-0238">DNA-binding</keyword>
<organism evidence="3 4">
    <name type="scientific">Actinomadura namibiensis</name>
    <dbReference type="NCBI Taxonomy" id="182080"/>
    <lineage>
        <taxon>Bacteria</taxon>
        <taxon>Bacillati</taxon>
        <taxon>Actinomycetota</taxon>
        <taxon>Actinomycetes</taxon>
        <taxon>Streptosporangiales</taxon>
        <taxon>Thermomonosporaceae</taxon>
        <taxon>Actinomadura</taxon>
    </lineage>
</organism>
<dbReference type="AlphaFoldDB" id="A0A7W3QNG4"/>
<dbReference type="Pfam" id="PF13411">
    <property type="entry name" value="MerR_1"/>
    <property type="match status" value="1"/>
</dbReference>
<dbReference type="PRINTS" id="PR00040">
    <property type="entry name" value="HTHMERR"/>
</dbReference>
<dbReference type="PROSITE" id="PS50937">
    <property type="entry name" value="HTH_MERR_2"/>
    <property type="match status" value="1"/>
</dbReference>
<evidence type="ECO:0000259" key="2">
    <source>
        <dbReference type="PROSITE" id="PS50937"/>
    </source>
</evidence>
<evidence type="ECO:0000313" key="4">
    <source>
        <dbReference type="Proteomes" id="UP000572680"/>
    </source>
</evidence>
<protein>
    <submittedName>
        <fullName evidence="3">DNA-binding transcriptional MerR regulator</fullName>
    </submittedName>
</protein>
<dbReference type="Gene3D" id="1.10.1660.10">
    <property type="match status" value="1"/>
</dbReference>
<dbReference type="InterPro" id="IPR009061">
    <property type="entry name" value="DNA-bd_dom_put_sf"/>
</dbReference>
<accession>A0A7W3QNG4</accession>
<dbReference type="Proteomes" id="UP000572680">
    <property type="component" value="Unassembled WGS sequence"/>
</dbReference>
<evidence type="ECO:0000313" key="3">
    <source>
        <dbReference type="EMBL" id="MBA8953605.1"/>
    </source>
</evidence>
<keyword evidence="4" id="KW-1185">Reference proteome</keyword>
<dbReference type="GO" id="GO:0003677">
    <property type="term" value="F:DNA binding"/>
    <property type="evidence" value="ECO:0007669"/>
    <property type="project" value="UniProtKB-KW"/>
</dbReference>
<proteinExistence type="predicted"/>
<gene>
    <name evidence="3" type="ORF">HNR61_005258</name>
</gene>
<reference evidence="3 4" key="1">
    <citation type="submission" date="2020-08" db="EMBL/GenBank/DDBJ databases">
        <title>Genomic Encyclopedia of Type Strains, Phase IV (KMG-IV): sequencing the most valuable type-strain genomes for metagenomic binning, comparative biology and taxonomic classification.</title>
        <authorList>
            <person name="Goeker M."/>
        </authorList>
    </citation>
    <scope>NUCLEOTIDE SEQUENCE [LARGE SCALE GENOMIC DNA]</scope>
    <source>
        <strain evidence="3 4">DSM 44197</strain>
    </source>
</reference>
<dbReference type="InterPro" id="IPR047057">
    <property type="entry name" value="MerR_fam"/>
</dbReference>
<dbReference type="SUPFAM" id="SSF46955">
    <property type="entry name" value="Putative DNA-binding domain"/>
    <property type="match status" value="1"/>
</dbReference>
<dbReference type="EMBL" id="JACJIA010000007">
    <property type="protein sequence ID" value="MBA8953605.1"/>
    <property type="molecule type" value="Genomic_DNA"/>
</dbReference>
<feature type="domain" description="HTH merR-type" evidence="2">
    <location>
        <begin position="1"/>
        <end position="68"/>
    </location>
</feature>
<name>A0A7W3QNG4_ACTNM</name>
<evidence type="ECO:0000256" key="1">
    <source>
        <dbReference type="ARBA" id="ARBA00023125"/>
    </source>
</evidence>
<dbReference type="SMART" id="SM00422">
    <property type="entry name" value="HTH_MERR"/>
    <property type="match status" value="1"/>
</dbReference>
<comment type="caution">
    <text evidence="3">The sequence shown here is derived from an EMBL/GenBank/DDBJ whole genome shotgun (WGS) entry which is preliminary data.</text>
</comment>